<dbReference type="InterPro" id="IPR053158">
    <property type="entry name" value="CapK_Type1_Caps_Biosynth"/>
</dbReference>
<dbReference type="PANTHER" id="PTHR36932:SF1">
    <property type="entry name" value="CAPSULAR POLYSACCHARIDE BIOSYNTHESIS PROTEIN"/>
    <property type="match status" value="1"/>
</dbReference>
<name>A0ABS9T240_9ACTN</name>
<organism evidence="1 2">
    <name type="scientific">Streptomyces marispadix</name>
    <dbReference type="NCBI Taxonomy" id="2922868"/>
    <lineage>
        <taxon>Bacteria</taxon>
        <taxon>Bacillati</taxon>
        <taxon>Actinomycetota</taxon>
        <taxon>Actinomycetes</taxon>
        <taxon>Kitasatosporales</taxon>
        <taxon>Streptomycetaceae</taxon>
        <taxon>Streptomyces</taxon>
    </lineage>
</organism>
<dbReference type="EMBL" id="JAKWJU010000002">
    <property type="protein sequence ID" value="MCH6162573.1"/>
    <property type="molecule type" value="Genomic_DNA"/>
</dbReference>
<comment type="caution">
    <text evidence="1">The sequence shown here is derived from an EMBL/GenBank/DDBJ whole genome shotgun (WGS) entry which is preliminary data.</text>
</comment>
<dbReference type="PANTHER" id="PTHR36932">
    <property type="entry name" value="CAPSULAR POLYSACCHARIDE BIOSYNTHESIS PROTEIN"/>
    <property type="match status" value="1"/>
</dbReference>
<evidence type="ECO:0000313" key="1">
    <source>
        <dbReference type="EMBL" id="MCH6162573.1"/>
    </source>
</evidence>
<dbReference type="SUPFAM" id="SSF56801">
    <property type="entry name" value="Acetyl-CoA synthetase-like"/>
    <property type="match status" value="1"/>
</dbReference>
<dbReference type="InterPro" id="IPR042099">
    <property type="entry name" value="ANL_N_sf"/>
</dbReference>
<dbReference type="GO" id="GO:0016874">
    <property type="term" value="F:ligase activity"/>
    <property type="evidence" value="ECO:0007669"/>
    <property type="project" value="UniProtKB-KW"/>
</dbReference>
<sequence>MLVRDRAGLEMMRCAQEELASLRGNPVPEDFHRGKIAAVWDRARKSPAFEGLADFSWEEFTALPVMTKDQLKADPWHFAVTGVSGAAKYYETTGTTGRVTPTPRLAEDVIWNTVSVAEAWRTILHDDDRVAVLLPSDVVPVADLIVSVCEYLGLPHSRLYPFATGISDWDRLLAFWENLRPTALFVSPGVMLQLTRLLKQRDLMAEHSAPVRDIMLLGEVSTPALRARLGQWWGAQAHDASYGSTETGTLAATCPRGRLHLLTATNYFELATRDGLVPLPGRGTGRLVVTPLNLYARPMLRLDTGDEVTVDASGCDCPDPAPVVVVCGRTSDSIEIHGTRLNILGVENAVYGATEATGYLVELDATGDFGRLLLERGIGSDRAAEPAAIEALQRVSEKELGLHWDAVAFVNSLPSTTKSGGSQKSWKRSNIRVVEQA</sequence>
<proteinExistence type="predicted"/>
<evidence type="ECO:0000313" key="2">
    <source>
        <dbReference type="Proteomes" id="UP001166784"/>
    </source>
</evidence>
<keyword evidence="1" id="KW-0436">Ligase</keyword>
<reference evidence="1" key="2">
    <citation type="journal article" date="2023" name="Int. J. Syst. Evol. Microbiol.">
        <title>Streptomyces marispadix sp. nov., isolated from marine beach sediment of the Northern Coast of Portugal.</title>
        <authorList>
            <person name="dos Santos J.D.N."/>
            <person name="Vitorino I.R."/>
            <person name="Kallscheuer N."/>
            <person name="Srivastava A."/>
            <person name="Krautwurst S."/>
            <person name="Marz M."/>
            <person name="Jogler C."/>
            <person name="Lobo Da Cunha A."/>
            <person name="Catita J."/>
            <person name="Goncalves H."/>
            <person name="Gonzalez I."/>
            <person name="Reyes F."/>
            <person name="Lage O.M."/>
        </authorList>
    </citation>
    <scope>NUCLEOTIDE SEQUENCE</scope>
    <source>
        <strain evidence="1">M600PL45_2</strain>
    </source>
</reference>
<dbReference type="Proteomes" id="UP001166784">
    <property type="component" value="Unassembled WGS sequence"/>
</dbReference>
<dbReference type="Gene3D" id="3.40.50.12780">
    <property type="entry name" value="N-terminal domain of ligase-like"/>
    <property type="match status" value="1"/>
</dbReference>
<protein>
    <submittedName>
        <fullName evidence="1">Phenylacetate--CoA ligase family protein</fullName>
    </submittedName>
</protein>
<reference evidence="1" key="1">
    <citation type="submission" date="2022-03" db="EMBL/GenBank/DDBJ databases">
        <authorList>
            <person name="Santos J.D.N."/>
            <person name="Kallscheuer N."/>
            <person name="Jogler C."/>
            <person name="Lage O.M."/>
        </authorList>
    </citation>
    <scope>NUCLEOTIDE SEQUENCE</scope>
    <source>
        <strain evidence="1">M600PL45_2</strain>
    </source>
</reference>
<accession>A0ABS9T240</accession>
<gene>
    <name evidence="1" type="ORF">MMA15_19925</name>
</gene>
<dbReference type="RefSeq" id="WP_241061500.1">
    <property type="nucleotide sequence ID" value="NZ_JAKWJU010000002.1"/>
</dbReference>
<keyword evidence="2" id="KW-1185">Reference proteome</keyword>